<keyword evidence="8" id="KW-0764">Sulfate transport</keyword>
<keyword evidence="4" id="KW-0997">Cell inner membrane</keyword>
<evidence type="ECO:0000313" key="11">
    <source>
        <dbReference type="EMBL" id="SHG87473.1"/>
    </source>
</evidence>
<evidence type="ECO:0000256" key="1">
    <source>
        <dbReference type="ARBA" id="ARBA00004141"/>
    </source>
</evidence>
<evidence type="ECO:0000256" key="8">
    <source>
        <dbReference type="ARBA" id="ARBA00023032"/>
    </source>
</evidence>
<dbReference type="AlphaFoldDB" id="A0A1M5NES3"/>
<dbReference type="EMBL" id="FQVN01000015">
    <property type="protein sequence ID" value="SHG87473.1"/>
    <property type="molecule type" value="Genomic_DNA"/>
</dbReference>
<keyword evidence="9 10" id="KW-0472">Membrane</keyword>
<comment type="subcellular location">
    <subcellularLocation>
        <location evidence="1">Membrane</location>
        <topology evidence="1">Multi-pass membrane protein</topology>
    </subcellularLocation>
</comment>
<accession>A0A1M5NES3</accession>
<sequence length="264" mass="28198">MRRFSGVRKGSRMREFVAGVRLFGRGFGTILRSPRLLLLGAVPALITTVLLLGAWIMLGVWLSDIATWLTPFADGWSDLARTATRVAAGIAVLGAAVAVGVVSFTALTLLIGDPFYEKISEIVDQGLGGAPDAGNSGWLRGLLQVAREVLSTVVLSVLWAIPLFLAGFIPVLGQTVVPVIAAFVGAWLLVRELVAVPFGRREIEPEQRRLLLRQRRGLAFGVGMPAYLLSIIPFAAIVVMPAAVVAATLLGRELLGQPTGVRLR</sequence>
<dbReference type="InterPro" id="IPR059112">
    <property type="entry name" value="CysZ/EI24"/>
</dbReference>
<dbReference type="PANTHER" id="PTHR37468:SF1">
    <property type="entry name" value="SULFATE TRANSPORTER CYSZ"/>
    <property type="match status" value="1"/>
</dbReference>
<dbReference type="GO" id="GO:0019344">
    <property type="term" value="P:cysteine biosynthetic process"/>
    <property type="evidence" value="ECO:0007669"/>
    <property type="project" value="TreeGrafter"/>
</dbReference>
<keyword evidence="2" id="KW-0813">Transport</keyword>
<evidence type="ECO:0000256" key="10">
    <source>
        <dbReference type="SAM" id="Phobius"/>
    </source>
</evidence>
<keyword evidence="12" id="KW-1185">Reference proteome</keyword>
<keyword evidence="5" id="KW-0028">Amino-acid biosynthesis</keyword>
<dbReference type="STRING" id="2017.SAMN05444320_11599"/>
<proteinExistence type="predicted"/>
<keyword evidence="6 10" id="KW-0812">Transmembrane</keyword>
<evidence type="ECO:0000256" key="3">
    <source>
        <dbReference type="ARBA" id="ARBA00022475"/>
    </source>
</evidence>
<feature type="transmembrane region" description="Helical" evidence="10">
    <location>
        <begin position="36"/>
        <end position="62"/>
    </location>
</feature>
<evidence type="ECO:0000256" key="4">
    <source>
        <dbReference type="ARBA" id="ARBA00022519"/>
    </source>
</evidence>
<reference evidence="11 12" key="1">
    <citation type="submission" date="2016-11" db="EMBL/GenBank/DDBJ databases">
        <authorList>
            <person name="Jaros S."/>
            <person name="Januszkiewicz K."/>
            <person name="Wedrychowicz H."/>
        </authorList>
    </citation>
    <scope>NUCLEOTIDE SEQUENCE [LARGE SCALE GENOMIC DNA]</scope>
    <source>
        <strain evidence="11 12">DSM 44523</strain>
    </source>
</reference>
<dbReference type="GO" id="GO:0009675">
    <property type="term" value="F:high-affinity sulfate:proton symporter activity"/>
    <property type="evidence" value="ECO:0007669"/>
    <property type="project" value="TreeGrafter"/>
</dbReference>
<dbReference type="InterPro" id="IPR050480">
    <property type="entry name" value="CysZ-like"/>
</dbReference>
<gene>
    <name evidence="11" type="ORF">SAMN05444320_11599</name>
</gene>
<evidence type="ECO:0000256" key="2">
    <source>
        <dbReference type="ARBA" id="ARBA00022448"/>
    </source>
</evidence>
<protein>
    <submittedName>
        <fullName evidence="11">CysZ protein</fullName>
    </submittedName>
</protein>
<feature type="transmembrane region" description="Helical" evidence="10">
    <location>
        <begin position="86"/>
        <end position="111"/>
    </location>
</feature>
<dbReference type="GO" id="GO:0005886">
    <property type="term" value="C:plasma membrane"/>
    <property type="evidence" value="ECO:0007669"/>
    <property type="project" value="TreeGrafter"/>
</dbReference>
<name>A0A1M5NES3_STRHI</name>
<evidence type="ECO:0000313" key="12">
    <source>
        <dbReference type="Proteomes" id="UP000184501"/>
    </source>
</evidence>
<dbReference type="Proteomes" id="UP000184501">
    <property type="component" value="Unassembled WGS sequence"/>
</dbReference>
<keyword evidence="7 10" id="KW-1133">Transmembrane helix</keyword>
<keyword evidence="3" id="KW-1003">Cell membrane</keyword>
<feature type="transmembrane region" description="Helical" evidence="10">
    <location>
        <begin position="217"/>
        <end position="250"/>
    </location>
</feature>
<evidence type="ECO:0000256" key="6">
    <source>
        <dbReference type="ARBA" id="ARBA00022692"/>
    </source>
</evidence>
<feature type="transmembrane region" description="Helical" evidence="10">
    <location>
        <begin position="175"/>
        <end position="196"/>
    </location>
</feature>
<evidence type="ECO:0000256" key="9">
    <source>
        <dbReference type="ARBA" id="ARBA00023136"/>
    </source>
</evidence>
<dbReference type="PANTHER" id="PTHR37468">
    <property type="entry name" value="SULFATE TRANSPORTER CYSZ"/>
    <property type="match status" value="1"/>
</dbReference>
<evidence type="ECO:0000256" key="5">
    <source>
        <dbReference type="ARBA" id="ARBA00022605"/>
    </source>
</evidence>
<dbReference type="GO" id="GO:0000103">
    <property type="term" value="P:sulfate assimilation"/>
    <property type="evidence" value="ECO:0007669"/>
    <property type="project" value="TreeGrafter"/>
</dbReference>
<evidence type="ECO:0000256" key="7">
    <source>
        <dbReference type="ARBA" id="ARBA00022989"/>
    </source>
</evidence>
<organism evidence="11 12">
    <name type="scientific">Streptoalloteichus hindustanus</name>
    <dbReference type="NCBI Taxonomy" id="2017"/>
    <lineage>
        <taxon>Bacteria</taxon>
        <taxon>Bacillati</taxon>
        <taxon>Actinomycetota</taxon>
        <taxon>Actinomycetes</taxon>
        <taxon>Pseudonocardiales</taxon>
        <taxon>Pseudonocardiaceae</taxon>
        <taxon>Streptoalloteichus</taxon>
    </lineage>
</organism>
<feature type="transmembrane region" description="Helical" evidence="10">
    <location>
        <begin position="149"/>
        <end position="169"/>
    </location>
</feature>
<dbReference type="Pfam" id="PF07264">
    <property type="entry name" value="EI24"/>
    <property type="match status" value="1"/>
</dbReference>